<protein>
    <recommendedName>
        <fullName evidence="3">Transcription elongation factor, mitochondrial</fullName>
    </recommendedName>
</protein>
<dbReference type="PANTHER" id="PTHR21053:SF2">
    <property type="entry name" value="TRANSCRIPTION ELONGATION FACTOR, MITOCHONDRIAL"/>
    <property type="match status" value="1"/>
</dbReference>
<evidence type="ECO:0008006" key="3">
    <source>
        <dbReference type="Google" id="ProtNLM"/>
    </source>
</evidence>
<dbReference type="AlphaFoldDB" id="A0ABD2A4A9"/>
<evidence type="ECO:0000313" key="2">
    <source>
        <dbReference type="Proteomes" id="UP001607302"/>
    </source>
</evidence>
<comment type="caution">
    <text evidence="1">The sequence shown here is derived from an EMBL/GenBank/DDBJ whole genome shotgun (WGS) entry which is preliminary data.</text>
</comment>
<evidence type="ECO:0000313" key="1">
    <source>
        <dbReference type="EMBL" id="KAL2715463.1"/>
    </source>
</evidence>
<gene>
    <name evidence="1" type="ORF">V1478_015161</name>
</gene>
<proteinExistence type="predicted"/>
<keyword evidence="2" id="KW-1185">Reference proteome</keyword>
<name>A0ABD2A4A9_VESSQ</name>
<dbReference type="PANTHER" id="PTHR21053">
    <property type="entry name" value="TRANSCRIPTION ELONGATION FACTOR, MITOCHONDRIAL"/>
    <property type="match status" value="1"/>
</dbReference>
<dbReference type="Proteomes" id="UP001607302">
    <property type="component" value="Unassembled WGS sequence"/>
</dbReference>
<reference evidence="1 2" key="1">
    <citation type="journal article" date="2024" name="Ann. Entomol. Soc. Am.">
        <title>Genomic analyses of the southern and eastern yellowjacket wasps (Hymenoptera: Vespidae) reveal evolutionary signatures of social life.</title>
        <authorList>
            <person name="Catto M.A."/>
            <person name="Caine P.B."/>
            <person name="Orr S.E."/>
            <person name="Hunt B.G."/>
            <person name="Goodisman M.A.D."/>
        </authorList>
    </citation>
    <scope>NUCLEOTIDE SEQUENCE [LARGE SCALE GENOMIC DNA]</scope>
    <source>
        <strain evidence="1">233</strain>
        <tissue evidence="1">Head and thorax</tissue>
    </source>
</reference>
<sequence>MILVQKLDMLRQYISCNLSVKQIRSILYPYNRLMYSNRKNKNKIDYNCAHNNYILRILNDRRIDYCKRYEIPESHASQLHLYREQYGSYKSLKDILNIKDMTKEILDAFIRSILNDKQYKNLQTFRRSIIFPSADIPREQISTILGIYVGTNIISWTLLESKENILEWKYENFLEIPKSDYTFELFNLACKLMCKIPKADVYVMDETNFNYTLLKSVKQVQIFLQREKLKAMILAFLSQKNLLQGTFTNVFILKLENNEISSLTKNVYLLKYEKVVKLFNLHIGNEVMSSGRVINKLLYKEDCINNKEKHPVGVYIQKDIMNSYNNQINYIKDQMNWSLLIALTFLQLGVLEKYGYEFV</sequence>
<dbReference type="EMBL" id="JAUDFV010000155">
    <property type="protein sequence ID" value="KAL2715463.1"/>
    <property type="molecule type" value="Genomic_DNA"/>
</dbReference>
<organism evidence="1 2">
    <name type="scientific">Vespula squamosa</name>
    <name type="common">Southern yellow jacket</name>
    <name type="synonym">Wasp</name>
    <dbReference type="NCBI Taxonomy" id="30214"/>
    <lineage>
        <taxon>Eukaryota</taxon>
        <taxon>Metazoa</taxon>
        <taxon>Ecdysozoa</taxon>
        <taxon>Arthropoda</taxon>
        <taxon>Hexapoda</taxon>
        <taxon>Insecta</taxon>
        <taxon>Pterygota</taxon>
        <taxon>Neoptera</taxon>
        <taxon>Endopterygota</taxon>
        <taxon>Hymenoptera</taxon>
        <taxon>Apocrita</taxon>
        <taxon>Aculeata</taxon>
        <taxon>Vespoidea</taxon>
        <taxon>Vespidae</taxon>
        <taxon>Vespinae</taxon>
        <taxon>Vespula</taxon>
    </lineage>
</organism>
<accession>A0ABD2A4A9</accession>
<dbReference type="InterPro" id="IPR039150">
    <property type="entry name" value="TEFM"/>
</dbReference>